<dbReference type="RefSeq" id="XP_013788120.2">
    <property type="nucleotide sequence ID" value="XM_013932666.2"/>
</dbReference>
<dbReference type="Gene3D" id="2.160.20.10">
    <property type="entry name" value="Single-stranded right-handed beta-helix, Pectin lyase-like"/>
    <property type="match status" value="1"/>
</dbReference>
<dbReference type="PANTHER" id="PTHR47653:SF1">
    <property type="entry name" value="DELETED IN MALIGNANT BRAIN TUMORS 1 PROTEIN"/>
    <property type="match status" value="1"/>
</dbReference>
<keyword evidence="4" id="KW-0325">Glycoprotein</keyword>
<feature type="disulfide bond" evidence="5">
    <location>
        <begin position="1846"/>
        <end position="1856"/>
    </location>
</feature>
<feature type="region of interest" description="Disordered" evidence="6">
    <location>
        <begin position="2735"/>
        <end position="2758"/>
    </location>
</feature>
<dbReference type="SUPFAM" id="SSF56487">
    <property type="entry name" value="SRCR-like"/>
    <property type="match status" value="3"/>
</dbReference>
<sequence>MWRLWSTITIRATIPSPFFKLCVILICLIRLCRTEVIGGSVRTTRTLSQVESPYIVKSDLVVEEDSKLVIEPGVEVQFQAGVGITVKGTLVAEGEKDQHIIFTRTSTSSTSWGKFGKNVPSWSEARLVDGDSPFKGRLQLYYKEKWRSVCTNSKNWTETDLQVVCQQLGYTGGVIYHWFHKSNDSSQLLYENPNCTGSESSLSDCPLWSQRQLGSGVCDYHQDIGVQCEPNLHDKYRGHWAGIHFIHAKAEKRRLHVLPTYQWVSLSSLSYVSVLYAGCASDGQVTSAITVIGYPPKLSNLDVRYSAFTGLNFTQPGESFVVSNSQISDNHGYGVYVNTSNGQATLQGVSIENNAADGVRYVFHDNYFLSKESFCSSVKFGKDQMYPLQLTHSQSRDLNYVQDCEKLFELNHKYGQQLTVHFPTLMSDELHEASASLIEVYGGRFDDPKLLLGRFPVINNTRLQSFTSTRDSILVRYKPVYNRMVFFTVEVVASFGRAQDLELNASNITKNLGRGVVVENMRSGVVLNQAYVAENTHVAGLHVLGGAGDVIVNNSAVVDNIGDGVNITYSGGYQHYNLSIISRNTKTGIALWFNETSTTRAFNFTTHFTHSEIVNNGEYGILIGNICRADSFWNISMNTFKQNNDAAVKFLSCWLLEANHSSSVEITNNKFSDSRKLAVHIAPALHLKATIAHNYFMNHQTGVLFVSNRHLEGYGEVEVLVTIKSNLFQHNKGMYTSNIGVFDGSKVQKIIFTKNIMLQNEISEPFPALNPRSRVAAVVVVSSSNVDLFRNHFENPLSLYELGSHLEAHNKVINASLNYWGHIGKTQVQELYDRIFDRKNRYNLARIEFLQFLIFQDLNTEEAISHVDESEKIIWFRNDKVIGGEVMGNDELTPGTYQVHKDIFIRSGSHLKIHPGVNLQFDQSIGIMVQGKLDSEGQGLKINFGIMSQIKKNSLSTNVRLSNNTEGRLEVQLNNRWGTVCLHGWDIKDAAVACHQLGLVLHPQDWLLEKSQFQDQESSSNVILSNVQCTDLDTDLATCKAERDNDFENSCTMIVGIRCYQPSWAGIRLGMGADESIIKNVVIQEAGLFDYATHIFKPALQLDLSHHQLSDLEIQENTDSGIGFMWNDVFYFRGNQKISKSKFTRNRLHGIITHSQGLDIIENEFAHNGGSGIHYDPVLTKIEHMDLLSWITTSSSHIVLPRDATSYYRLSQNSGKYVFFEDGLISKRPTDIEFKIFTDSGMRIGIMILKPFSKESTEQMTVYGALEVREDVPVWDLRNNLTSFPLKSPGSAILVKYRRGNKPVGDAILYIASVEDESHYVMLILTWKGRFLLLILKKNVINSCKHGISSNHYNRDESEIGDRFHRYNNETILIVENNIFRNKKEAILVSTPFWDHLVSNLAEINYTLVYNTIRDNGKGILQYSRDIRNSNNLFHWKLMHLLLKKNHKGGLNIRFPYVWHYNENYTHTLIVHNSSFIENDNFEFRIDGHFARIKATKNIFMNNTCKYGLIHISGMEKEMLIQENKLKDNTGRYIVEFDLFSHADRFGIVSANFKNNILKNNKYGHDSLRTESYNPTSYALGIRGVQQINITRNLFSNPIMHFEFLAGVLTGSLHNQINVAENWWGTLNVTEIQKRIFDFDDWNSYAVAEFSPYLGQDNMASGVVRAEVHNNPVDVDSPLGGRIYKTLILPYRKTPYSVKSDLTILPNAKLIIEPGVQLMFYPSVGILVLGDLEAKGTASYPIKMMPARTVNSTHRFRREPSKAGIRLCVTPKCEEAKKYGFLEVFNSTTLQWVPVCDPCFTERNAEVICHELGYVRHSAYFKQSHRYDLGTTTLSRVRFWPHPLECTGKEDRLSDCEYRLNGYGEHNYSCSYEGNHVFVYCGEDNLDRTEEHWGGIRFSVPNFERQRRKMFVSSRTLDGSSSSWIEYVTIQGAGILHGEKNGALQLVQRSINLHRVTITNSASHAIEVLASPGNLFFNKLLIKNNFGFGISYSSILGESSDSSFLSYHPLKEAGIPYSVFGFVDMCDANKRLMVEEKLLLYYKYDNMPVDCVKIFSSAHSAKPVGFRLLQLNLFDATSFSAQPDVLRLFDGDIFNSSAFKLGEIKTNNGNTKHTGDTLFYRSTGNTLSIQLHASGGSQVYGFIAEVVTLPITYYIARGLQHNVTNSVLSNNQQGAIRYLSAGESTPHITFSYNRMEYNGRQLFENVTTSEGAVVLNLENTPYLDFHNNLVLQNQGGFIIEVDAKQAVASLSGLITNNLFVENKNQEAFLARGRDSGSYQVVEVTRNYFTRNFALYKDNIVLDQVRANFSLNLVVNNKGLHQLRMVGSKNVRVSQQVCQQNWLWNNMALMNLDRSTIVAGSAGQLYRYNYLENPDSDFELSSTNRTLALEMRENPIRAAENWWGFNTTSAVAGRIKDFQDNPELLEVLFLPYYTDNSSVLSEKCAGGWHRIGDTCFLYIGGILTYGEARKFCQMDNASMPFIKQHHKEIMYFMSKQQEYFNWDSHMVWVQSIDIPLDKCAVLYKGKVQQHRCDDSLPFLCEKDPEITVSIHYWYQNPVGSAALGVSAGAILFISLCIGFWVCKSRHRQREKLERRNSIRASNRALSATDFGELGFRRRLEHIEKPMPVKFEHFNGSIDSVDKTPHYSCSFDDTHSDITETKNPTLDFPAYEDHYTSNLQMENETVNNMAQQSFDMAYENQGFREHSLSQISHNGSHEWSTGTDSTLDMKRSLEMSRDVNSKEPKFQNTPSPRSSLGSYCNSFSSKQLLETAM</sequence>
<keyword evidence="1" id="KW-0732">Signal</keyword>
<keyword evidence="7" id="KW-0812">Transmembrane</keyword>
<evidence type="ECO:0000256" key="4">
    <source>
        <dbReference type="ARBA" id="ARBA00023180"/>
    </source>
</evidence>
<protein>
    <submittedName>
        <fullName evidence="10">Protein bark beetle-like</fullName>
    </submittedName>
</protein>
<dbReference type="PRINTS" id="PR00258">
    <property type="entry name" value="SPERACTRCPTR"/>
</dbReference>
<feature type="transmembrane region" description="Helical" evidence="7">
    <location>
        <begin position="2560"/>
        <end position="2581"/>
    </location>
</feature>
<dbReference type="InterPro" id="IPR053243">
    <property type="entry name" value="SJ_maturation_regulator"/>
</dbReference>
<dbReference type="SUPFAM" id="SSF51126">
    <property type="entry name" value="Pectin lyase-like"/>
    <property type="match status" value="3"/>
</dbReference>
<dbReference type="InterPro" id="IPR016186">
    <property type="entry name" value="C-type_lectin-like/link_sf"/>
</dbReference>
<keyword evidence="9" id="KW-1185">Reference proteome</keyword>
<keyword evidence="2" id="KW-0677">Repeat</keyword>
<dbReference type="Proteomes" id="UP000694941">
    <property type="component" value="Unplaced"/>
</dbReference>
<evidence type="ECO:0000256" key="2">
    <source>
        <dbReference type="ARBA" id="ARBA00022737"/>
    </source>
</evidence>
<feature type="domain" description="SRCR" evidence="8">
    <location>
        <begin position="1765"/>
        <end position="1882"/>
    </location>
</feature>
<feature type="disulfide bond" evidence="5">
    <location>
        <begin position="1029"/>
        <end position="1039"/>
    </location>
</feature>
<feature type="domain" description="SRCR" evidence="8">
    <location>
        <begin position="953"/>
        <end position="1060"/>
    </location>
</feature>
<dbReference type="SUPFAM" id="SSF56436">
    <property type="entry name" value="C-type lectin-like"/>
    <property type="match status" value="1"/>
</dbReference>
<evidence type="ECO:0000259" key="8">
    <source>
        <dbReference type="PROSITE" id="PS50287"/>
    </source>
</evidence>
<dbReference type="PROSITE" id="PS50287">
    <property type="entry name" value="SRCR_2"/>
    <property type="match status" value="3"/>
</dbReference>
<keyword evidence="7" id="KW-1133">Transmembrane helix</keyword>
<dbReference type="InterPro" id="IPR006626">
    <property type="entry name" value="PbH1"/>
</dbReference>
<evidence type="ECO:0000256" key="3">
    <source>
        <dbReference type="ARBA" id="ARBA00023157"/>
    </source>
</evidence>
<feature type="compositionally biased region" description="Polar residues" evidence="6">
    <location>
        <begin position="2744"/>
        <end position="2758"/>
    </location>
</feature>
<evidence type="ECO:0000256" key="6">
    <source>
        <dbReference type="SAM" id="MobiDB-lite"/>
    </source>
</evidence>
<feature type="disulfide bond" evidence="5">
    <location>
        <begin position="195"/>
        <end position="205"/>
    </location>
</feature>
<organism evidence="9 10">
    <name type="scientific">Limulus polyphemus</name>
    <name type="common">Atlantic horseshoe crab</name>
    <dbReference type="NCBI Taxonomy" id="6850"/>
    <lineage>
        <taxon>Eukaryota</taxon>
        <taxon>Metazoa</taxon>
        <taxon>Ecdysozoa</taxon>
        <taxon>Arthropoda</taxon>
        <taxon>Chelicerata</taxon>
        <taxon>Merostomata</taxon>
        <taxon>Xiphosura</taxon>
        <taxon>Limulidae</taxon>
        <taxon>Limulus</taxon>
    </lineage>
</organism>
<accession>A0ABM1BT25</accession>
<dbReference type="InterPro" id="IPR036772">
    <property type="entry name" value="SRCR-like_dom_sf"/>
</dbReference>
<feature type="domain" description="SRCR" evidence="8">
    <location>
        <begin position="125"/>
        <end position="229"/>
    </location>
</feature>
<dbReference type="PANTHER" id="PTHR47653">
    <property type="entry name" value="PROTEIN BARK BEETLE"/>
    <property type="match status" value="1"/>
</dbReference>
<evidence type="ECO:0000256" key="7">
    <source>
        <dbReference type="SAM" id="Phobius"/>
    </source>
</evidence>
<dbReference type="Gene3D" id="3.10.250.10">
    <property type="entry name" value="SRCR-like domain"/>
    <property type="match status" value="3"/>
</dbReference>
<dbReference type="InterPro" id="IPR011050">
    <property type="entry name" value="Pectin_lyase_fold/virulence"/>
</dbReference>
<dbReference type="InterPro" id="IPR016187">
    <property type="entry name" value="CTDL_fold"/>
</dbReference>
<dbReference type="InterPro" id="IPR012334">
    <property type="entry name" value="Pectin_lyas_fold"/>
</dbReference>
<dbReference type="GeneID" id="106472038"/>
<gene>
    <name evidence="10" type="primary">LOC106472038</name>
</gene>
<comment type="caution">
    <text evidence="5">Lacks conserved residue(s) required for the propagation of feature annotation.</text>
</comment>
<dbReference type="InterPro" id="IPR001190">
    <property type="entry name" value="SRCR"/>
</dbReference>
<dbReference type="SMART" id="SM00202">
    <property type="entry name" value="SR"/>
    <property type="match status" value="3"/>
</dbReference>
<dbReference type="SMART" id="SM00710">
    <property type="entry name" value="PbH1"/>
    <property type="match status" value="15"/>
</dbReference>
<evidence type="ECO:0000256" key="1">
    <source>
        <dbReference type="ARBA" id="ARBA00022729"/>
    </source>
</evidence>
<keyword evidence="7" id="KW-0472">Membrane</keyword>
<evidence type="ECO:0000256" key="5">
    <source>
        <dbReference type="PROSITE-ProRule" id="PRU00196"/>
    </source>
</evidence>
<dbReference type="Gene3D" id="3.10.100.10">
    <property type="entry name" value="Mannose-Binding Protein A, subunit A"/>
    <property type="match status" value="1"/>
</dbReference>
<dbReference type="Pfam" id="PF00530">
    <property type="entry name" value="SRCR"/>
    <property type="match status" value="3"/>
</dbReference>
<evidence type="ECO:0000313" key="10">
    <source>
        <dbReference type="RefSeq" id="XP_013788120.2"/>
    </source>
</evidence>
<keyword evidence="3 5" id="KW-1015">Disulfide bond</keyword>
<reference evidence="10" key="1">
    <citation type="submission" date="2025-08" db="UniProtKB">
        <authorList>
            <consortium name="RefSeq"/>
        </authorList>
    </citation>
    <scope>IDENTIFICATION</scope>
    <source>
        <tissue evidence="10">Muscle</tissue>
    </source>
</reference>
<evidence type="ECO:0000313" key="9">
    <source>
        <dbReference type="Proteomes" id="UP000694941"/>
    </source>
</evidence>
<proteinExistence type="predicted"/>
<name>A0ABM1BT25_LIMPO</name>